<evidence type="ECO:0000313" key="1">
    <source>
        <dbReference type="EMBL" id="CAF3484884.1"/>
    </source>
</evidence>
<sequence>MQSRKQYFHTVITTCNYSCDYCAKILYIDLTSNITEVTQVERSLAQRLTGTIYSLINCYQFDCEDDSTLDLVNNLSDYYNEDRIIECGDNQNDTDEEWYDKENVKENYHLNNYSIEFMKNVIDFVDVNDSNGKRYRLWKAAKHRYQSIPDQAYISRFRNYLSHEGTKRQKKTQKGDKIVYDTFLKARELYLRIHDIGIQR</sequence>
<comment type="caution">
    <text evidence="1">The sequence shown here is derived from an EMBL/GenBank/DDBJ whole genome shotgun (WGS) entry which is preliminary data.</text>
</comment>
<name>A0A818G509_9BILA</name>
<dbReference type="Proteomes" id="UP000663865">
    <property type="component" value="Unassembled WGS sequence"/>
</dbReference>
<protein>
    <submittedName>
        <fullName evidence="1">Uncharacterized protein</fullName>
    </submittedName>
</protein>
<dbReference type="EMBL" id="CAJNYV010002512">
    <property type="protein sequence ID" value="CAF3484884.1"/>
    <property type="molecule type" value="Genomic_DNA"/>
</dbReference>
<organism evidence="1 2">
    <name type="scientific">Rotaria socialis</name>
    <dbReference type="NCBI Taxonomy" id="392032"/>
    <lineage>
        <taxon>Eukaryota</taxon>
        <taxon>Metazoa</taxon>
        <taxon>Spiralia</taxon>
        <taxon>Gnathifera</taxon>
        <taxon>Rotifera</taxon>
        <taxon>Eurotatoria</taxon>
        <taxon>Bdelloidea</taxon>
        <taxon>Philodinida</taxon>
        <taxon>Philodinidae</taxon>
        <taxon>Rotaria</taxon>
    </lineage>
</organism>
<gene>
    <name evidence="1" type="ORF">KIK155_LOCUS14750</name>
</gene>
<reference evidence="1" key="1">
    <citation type="submission" date="2021-02" db="EMBL/GenBank/DDBJ databases">
        <authorList>
            <person name="Nowell W R."/>
        </authorList>
    </citation>
    <scope>NUCLEOTIDE SEQUENCE</scope>
</reference>
<accession>A0A818G509</accession>
<evidence type="ECO:0000313" key="2">
    <source>
        <dbReference type="Proteomes" id="UP000663865"/>
    </source>
</evidence>
<dbReference type="AlphaFoldDB" id="A0A818G509"/>
<proteinExistence type="predicted"/>